<dbReference type="Gramene" id="mRNA:HanXRQr2_Chr06g0256391">
    <property type="protein sequence ID" value="mRNA:HanXRQr2_Chr06g0256391"/>
    <property type="gene ID" value="HanXRQr2_Chr06g0256391"/>
</dbReference>
<dbReference type="AlphaFoldDB" id="A0A9K3NJ31"/>
<keyword evidence="1" id="KW-0732">Signal</keyword>
<comment type="caution">
    <text evidence="2">The sequence shown here is derived from an EMBL/GenBank/DDBJ whole genome shotgun (WGS) entry which is preliminary data.</text>
</comment>
<reference evidence="2" key="1">
    <citation type="journal article" date="2017" name="Nature">
        <title>The sunflower genome provides insights into oil metabolism, flowering and Asterid evolution.</title>
        <authorList>
            <person name="Badouin H."/>
            <person name="Gouzy J."/>
            <person name="Grassa C.J."/>
            <person name="Murat F."/>
            <person name="Staton S.E."/>
            <person name="Cottret L."/>
            <person name="Lelandais-Briere C."/>
            <person name="Owens G.L."/>
            <person name="Carrere S."/>
            <person name="Mayjonade B."/>
            <person name="Legrand L."/>
            <person name="Gill N."/>
            <person name="Kane N.C."/>
            <person name="Bowers J.E."/>
            <person name="Hubner S."/>
            <person name="Bellec A."/>
            <person name="Berard A."/>
            <person name="Berges H."/>
            <person name="Blanchet N."/>
            <person name="Boniface M.C."/>
            <person name="Brunel D."/>
            <person name="Catrice O."/>
            <person name="Chaidir N."/>
            <person name="Claudel C."/>
            <person name="Donnadieu C."/>
            <person name="Faraut T."/>
            <person name="Fievet G."/>
            <person name="Helmstetter N."/>
            <person name="King M."/>
            <person name="Knapp S.J."/>
            <person name="Lai Z."/>
            <person name="Le Paslier M.C."/>
            <person name="Lippi Y."/>
            <person name="Lorenzon L."/>
            <person name="Mandel J.R."/>
            <person name="Marage G."/>
            <person name="Marchand G."/>
            <person name="Marquand E."/>
            <person name="Bret-Mestries E."/>
            <person name="Morien E."/>
            <person name="Nambeesan S."/>
            <person name="Nguyen T."/>
            <person name="Pegot-Espagnet P."/>
            <person name="Pouilly N."/>
            <person name="Raftis F."/>
            <person name="Sallet E."/>
            <person name="Schiex T."/>
            <person name="Thomas J."/>
            <person name="Vandecasteele C."/>
            <person name="Vares D."/>
            <person name="Vear F."/>
            <person name="Vautrin S."/>
            <person name="Crespi M."/>
            <person name="Mangin B."/>
            <person name="Burke J.M."/>
            <person name="Salse J."/>
            <person name="Munos S."/>
            <person name="Vincourt P."/>
            <person name="Rieseberg L.H."/>
            <person name="Langlade N.B."/>
        </authorList>
    </citation>
    <scope>NUCLEOTIDE SEQUENCE</scope>
    <source>
        <tissue evidence="2">Leaves</tissue>
    </source>
</reference>
<sequence length="59" mass="6522">MRIYCLKNVLLLCIRRVSQGISDSIVDSRQTSGIWVPNPSHLCRAASHHSELIISGMTG</sequence>
<evidence type="ECO:0000256" key="1">
    <source>
        <dbReference type="SAM" id="SignalP"/>
    </source>
</evidence>
<gene>
    <name evidence="2" type="ORF">HanXRQr2_Chr06g0256391</name>
</gene>
<feature type="chain" id="PRO_5039926067" evidence="1">
    <location>
        <begin position="21"/>
        <end position="59"/>
    </location>
</feature>
<dbReference type="EMBL" id="MNCJ02000321">
    <property type="protein sequence ID" value="KAF5802161.1"/>
    <property type="molecule type" value="Genomic_DNA"/>
</dbReference>
<dbReference type="Proteomes" id="UP000215914">
    <property type="component" value="Unassembled WGS sequence"/>
</dbReference>
<evidence type="ECO:0000313" key="3">
    <source>
        <dbReference type="Proteomes" id="UP000215914"/>
    </source>
</evidence>
<reference evidence="2" key="2">
    <citation type="submission" date="2020-06" db="EMBL/GenBank/DDBJ databases">
        <title>Helianthus annuus Genome sequencing and assembly Release 2.</title>
        <authorList>
            <person name="Gouzy J."/>
            <person name="Langlade N."/>
            <person name="Munos S."/>
        </authorList>
    </citation>
    <scope>NUCLEOTIDE SEQUENCE</scope>
    <source>
        <tissue evidence="2">Leaves</tissue>
    </source>
</reference>
<protein>
    <submittedName>
        <fullName evidence="2">Uncharacterized protein</fullName>
    </submittedName>
</protein>
<organism evidence="2 3">
    <name type="scientific">Helianthus annuus</name>
    <name type="common">Common sunflower</name>
    <dbReference type="NCBI Taxonomy" id="4232"/>
    <lineage>
        <taxon>Eukaryota</taxon>
        <taxon>Viridiplantae</taxon>
        <taxon>Streptophyta</taxon>
        <taxon>Embryophyta</taxon>
        <taxon>Tracheophyta</taxon>
        <taxon>Spermatophyta</taxon>
        <taxon>Magnoliopsida</taxon>
        <taxon>eudicotyledons</taxon>
        <taxon>Gunneridae</taxon>
        <taxon>Pentapetalae</taxon>
        <taxon>asterids</taxon>
        <taxon>campanulids</taxon>
        <taxon>Asterales</taxon>
        <taxon>Asteraceae</taxon>
        <taxon>Asteroideae</taxon>
        <taxon>Heliantheae alliance</taxon>
        <taxon>Heliantheae</taxon>
        <taxon>Helianthus</taxon>
    </lineage>
</organism>
<evidence type="ECO:0000313" key="2">
    <source>
        <dbReference type="EMBL" id="KAF5802161.1"/>
    </source>
</evidence>
<name>A0A9K3NJ31_HELAN</name>
<accession>A0A9K3NJ31</accession>
<feature type="signal peptide" evidence="1">
    <location>
        <begin position="1"/>
        <end position="20"/>
    </location>
</feature>
<proteinExistence type="predicted"/>
<keyword evidence="3" id="KW-1185">Reference proteome</keyword>